<dbReference type="InterPro" id="IPR036291">
    <property type="entry name" value="NAD(P)-bd_dom_sf"/>
</dbReference>
<organism evidence="3 4">
    <name type="scientific">Fluviispira sanaruensis</name>
    <dbReference type="NCBI Taxonomy" id="2493639"/>
    <lineage>
        <taxon>Bacteria</taxon>
        <taxon>Pseudomonadati</taxon>
        <taxon>Bdellovibrionota</taxon>
        <taxon>Oligoflexia</taxon>
        <taxon>Silvanigrellales</taxon>
        <taxon>Silvanigrellaceae</taxon>
        <taxon>Fluviispira</taxon>
    </lineage>
</organism>
<dbReference type="PANTHER" id="PTHR43000">
    <property type="entry name" value="DTDP-D-GLUCOSE 4,6-DEHYDRATASE-RELATED"/>
    <property type="match status" value="1"/>
</dbReference>
<keyword evidence="4" id="KW-1185">Reference proteome</keyword>
<protein>
    <recommendedName>
        <fullName evidence="2">NAD-dependent epimerase/dehydratase domain-containing protein</fullName>
    </recommendedName>
</protein>
<name>A0A4P2VMM5_FLUSA</name>
<dbReference type="KEGG" id="sbf:JCM31447_24950"/>
<feature type="domain" description="NAD-dependent epimerase/dehydratase" evidence="2">
    <location>
        <begin position="12"/>
        <end position="108"/>
    </location>
</feature>
<evidence type="ECO:0000313" key="4">
    <source>
        <dbReference type="Proteomes" id="UP000291236"/>
    </source>
</evidence>
<dbReference type="InterPro" id="IPR001509">
    <property type="entry name" value="Epimerase_deHydtase"/>
</dbReference>
<evidence type="ECO:0000313" key="3">
    <source>
        <dbReference type="EMBL" id="BBH54038.1"/>
    </source>
</evidence>
<evidence type="ECO:0000259" key="2">
    <source>
        <dbReference type="Pfam" id="PF01370"/>
    </source>
</evidence>
<comment type="similarity">
    <text evidence="1">Belongs to the NAD(P)-dependent epimerase/dehydratase family.</text>
</comment>
<proteinExistence type="inferred from homology"/>
<reference evidence="3 4" key="1">
    <citation type="submission" date="2018-12" db="EMBL/GenBank/DDBJ databases">
        <title>Rubrispira sanarue gen. nov., sp., nov., a member of the order Silvanigrellales, isolated from a brackish lake in Hamamatsu Japan.</title>
        <authorList>
            <person name="Maejima Y."/>
            <person name="Iino T."/>
            <person name="Muraguchi Y."/>
            <person name="Fukuda K."/>
            <person name="Nojiri H."/>
            <person name="Ohkuma M."/>
            <person name="Moriuchi R."/>
            <person name="Dohra H."/>
            <person name="Kimbara K."/>
            <person name="Shintani M."/>
        </authorList>
    </citation>
    <scope>NUCLEOTIDE SEQUENCE [LARGE SCALE GENOMIC DNA]</scope>
    <source>
        <strain evidence="3 4">RF1110005</strain>
    </source>
</reference>
<sequence length="109" mass="12247">MKYNNFFKNKNVLITGGYGFIGSNLAIKLLELEAKVTVFDKMLTQYGANKFNLEPIHPNLMVNISDTRDKTSIGNAIKNQDIIFNLAGQLGHIESMLDPWNDLSINVET</sequence>
<dbReference type="EMBL" id="AP019368">
    <property type="protein sequence ID" value="BBH54038.1"/>
    <property type="molecule type" value="Genomic_DNA"/>
</dbReference>
<dbReference type="AlphaFoldDB" id="A0A4P2VMM5"/>
<dbReference type="Pfam" id="PF01370">
    <property type="entry name" value="Epimerase"/>
    <property type="match status" value="1"/>
</dbReference>
<accession>A0A4P2VMM5</accession>
<dbReference type="Gene3D" id="3.40.50.720">
    <property type="entry name" value="NAD(P)-binding Rossmann-like Domain"/>
    <property type="match status" value="1"/>
</dbReference>
<gene>
    <name evidence="3" type="ORF">JCM31447_24950</name>
</gene>
<dbReference type="SUPFAM" id="SSF51735">
    <property type="entry name" value="NAD(P)-binding Rossmann-fold domains"/>
    <property type="match status" value="1"/>
</dbReference>
<evidence type="ECO:0000256" key="1">
    <source>
        <dbReference type="ARBA" id="ARBA00007637"/>
    </source>
</evidence>
<dbReference type="Proteomes" id="UP000291236">
    <property type="component" value="Chromosome"/>
</dbReference>